<organism evidence="1 2">
    <name type="scientific">Hepatospora eriocheir</name>
    <dbReference type="NCBI Taxonomy" id="1081669"/>
    <lineage>
        <taxon>Eukaryota</taxon>
        <taxon>Fungi</taxon>
        <taxon>Fungi incertae sedis</taxon>
        <taxon>Microsporidia</taxon>
        <taxon>Hepatosporidae</taxon>
        <taxon>Hepatospora</taxon>
    </lineage>
</organism>
<reference evidence="1 2" key="1">
    <citation type="journal article" date="2017" name="Environ. Microbiol.">
        <title>Decay of the glycolytic pathway and adaptation to intranuclear parasitism within Enterocytozoonidae microsporidia.</title>
        <authorList>
            <person name="Wiredu Boakye D."/>
            <person name="Jaroenlak P."/>
            <person name="Prachumwat A."/>
            <person name="Williams T.A."/>
            <person name="Bateman K.S."/>
            <person name="Itsathitphaisarn O."/>
            <person name="Sritunyalucksana K."/>
            <person name="Paszkiewicz K.H."/>
            <person name="Moore K.A."/>
            <person name="Stentiford G.D."/>
            <person name="Williams B.A."/>
        </authorList>
    </citation>
    <scope>NUCLEOTIDE SEQUENCE [LARGE SCALE GENOMIC DNA]</scope>
    <source>
        <strain evidence="1 2">GB1</strain>
    </source>
</reference>
<dbReference type="EMBL" id="LVKB01000014">
    <property type="protein sequence ID" value="ORD97664.1"/>
    <property type="molecule type" value="Genomic_DNA"/>
</dbReference>
<gene>
    <name evidence="1" type="ORF">HERIO_447</name>
</gene>
<dbReference type="VEuPathDB" id="MicrosporidiaDB:A0H76_2352"/>
<keyword evidence="2" id="KW-1185">Reference proteome</keyword>
<protein>
    <submittedName>
        <fullName evidence="1">Uncharacterized protein</fullName>
    </submittedName>
</protein>
<comment type="caution">
    <text evidence="1">The sequence shown here is derived from an EMBL/GenBank/DDBJ whole genome shotgun (WGS) entry which is preliminary data.</text>
</comment>
<dbReference type="Proteomes" id="UP000192356">
    <property type="component" value="Unassembled WGS sequence"/>
</dbReference>
<name>A0A1X0QDB3_9MICR</name>
<accession>A0A1X0QDB3</accession>
<dbReference type="VEuPathDB" id="MicrosporidiaDB:HERIO_447"/>
<evidence type="ECO:0000313" key="1">
    <source>
        <dbReference type="EMBL" id="ORD97664.1"/>
    </source>
</evidence>
<proteinExistence type="predicted"/>
<evidence type="ECO:0000313" key="2">
    <source>
        <dbReference type="Proteomes" id="UP000192356"/>
    </source>
</evidence>
<sequence>MQTSVEKLDELYKNTEELYKSLKEIRMLLDNVNDKSLSMKSISDRMKKSNDLYKTLINKLNK</sequence>
<dbReference type="AlphaFoldDB" id="A0A1X0QDB3"/>